<proteinExistence type="predicted"/>
<dbReference type="GO" id="GO:0005886">
    <property type="term" value="C:plasma membrane"/>
    <property type="evidence" value="ECO:0007669"/>
    <property type="project" value="UniProtKB-SubCell"/>
</dbReference>
<feature type="transmembrane region" description="Helical" evidence="6">
    <location>
        <begin position="44"/>
        <end position="64"/>
    </location>
</feature>
<dbReference type="KEGG" id="tact:SG35_025790"/>
<dbReference type="RefSeq" id="WP_044833044.1">
    <property type="nucleotide sequence ID" value="NZ_CP059735.1"/>
</dbReference>
<evidence type="ECO:0000256" key="2">
    <source>
        <dbReference type="ARBA" id="ARBA00022475"/>
    </source>
</evidence>
<keyword evidence="2" id="KW-1003">Cell membrane</keyword>
<evidence type="ECO:0000313" key="8">
    <source>
        <dbReference type="Proteomes" id="UP000032568"/>
    </source>
</evidence>
<evidence type="ECO:0000256" key="1">
    <source>
        <dbReference type="ARBA" id="ARBA00004651"/>
    </source>
</evidence>
<dbReference type="AlphaFoldDB" id="A0AAF0C369"/>
<dbReference type="EMBL" id="CP059735">
    <property type="protein sequence ID" value="WDD98620.1"/>
    <property type="molecule type" value="Genomic_DNA"/>
</dbReference>
<sequence length="97" mass="10821">MLTNLYRRARRSCSEQSFNIWLRLIALTLPSAAIAETGNTSVTATIVVCLIVMAKGHWVIGIFMELKHASPLSRRIVKGYFYGMTMLVGVIVAYSQI</sequence>
<evidence type="ECO:0000313" key="7">
    <source>
        <dbReference type="EMBL" id="WDD98620.1"/>
    </source>
</evidence>
<accession>A0AAF0C369</accession>
<dbReference type="Proteomes" id="UP000032568">
    <property type="component" value="Chromosome"/>
</dbReference>
<dbReference type="Pfam" id="PF03626">
    <property type="entry name" value="COX4_pro"/>
    <property type="match status" value="1"/>
</dbReference>
<dbReference type="InterPro" id="IPR005171">
    <property type="entry name" value="Cyt_c_oxidase_su4_prok"/>
</dbReference>
<evidence type="ECO:0000256" key="5">
    <source>
        <dbReference type="ARBA" id="ARBA00023136"/>
    </source>
</evidence>
<keyword evidence="4 6" id="KW-1133">Transmembrane helix</keyword>
<evidence type="ECO:0000256" key="4">
    <source>
        <dbReference type="ARBA" id="ARBA00022989"/>
    </source>
</evidence>
<feature type="transmembrane region" description="Helical" evidence="6">
    <location>
        <begin position="76"/>
        <end position="95"/>
    </location>
</feature>
<reference evidence="7 8" key="1">
    <citation type="journal article" date="2015" name="Genome Announc.">
        <title>Draft Genome Sequences of Marine Isolates of Thalassomonas viridans and Thalassomonas actiniarum.</title>
        <authorList>
            <person name="Olonade I."/>
            <person name="van Zyl L.J."/>
            <person name="Trindade M."/>
        </authorList>
    </citation>
    <scope>NUCLEOTIDE SEQUENCE [LARGE SCALE GENOMIC DNA]</scope>
    <source>
        <strain evidence="7 8">A5K-106</strain>
    </source>
</reference>
<keyword evidence="5 6" id="KW-0472">Membrane</keyword>
<gene>
    <name evidence="7" type="ORF">SG35_025790</name>
</gene>
<evidence type="ECO:0000256" key="3">
    <source>
        <dbReference type="ARBA" id="ARBA00022692"/>
    </source>
</evidence>
<name>A0AAF0C369_9GAMM</name>
<comment type="subcellular location">
    <subcellularLocation>
        <location evidence="1">Cell membrane</location>
        <topology evidence="1">Multi-pass membrane protein</topology>
    </subcellularLocation>
</comment>
<reference evidence="7 8" key="2">
    <citation type="journal article" date="2022" name="Mar. Drugs">
        <title>Bioassay-Guided Fractionation Leads to the Detection of Cholic Acid Generated by the Rare Thalassomonas sp.</title>
        <authorList>
            <person name="Pheiffer F."/>
            <person name="Schneider Y.K."/>
            <person name="Hansen E.H."/>
            <person name="Andersen J.H."/>
            <person name="Isaksson J."/>
            <person name="Busche T."/>
            <person name="R C."/>
            <person name="Kalinowski J."/>
            <person name="Zyl L.V."/>
            <person name="Trindade M."/>
        </authorList>
    </citation>
    <scope>NUCLEOTIDE SEQUENCE [LARGE SCALE GENOMIC DNA]</scope>
    <source>
        <strain evidence="7 8">A5K-106</strain>
    </source>
</reference>
<protein>
    <submittedName>
        <fullName evidence="7">Cytochrome C oxidase subunit IV family protein</fullName>
    </submittedName>
</protein>
<keyword evidence="8" id="KW-1185">Reference proteome</keyword>
<keyword evidence="3 6" id="KW-0812">Transmembrane</keyword>
<feature type="transmembrane region" description="Helical" evidence="6">
    <location>
        <begin position="20"/>
        <end position="38"/>
    </location>
</feature>
<organism evidence="7 8">
    <name type="scientific">Thalassomonas actiniarum</name>
    <dbReference type="NCBI Taxonomy" id="485447"/>
    <lineage>
        <taxon>Bacteria</taxon>
        <taxon>Pseudomonadati</taxon>
        <taxon>Pseudomonadota</taxon>
        <taxon>Gammaproteobacteria</taxon>
        <taxon>Alteromonadales</taxon>
        <taxon>Colwelliaceae</taxon>
        <taxon>Thalassomonas</taxon>
    </lineage>
</organism>
<evidence type="ECO:0000256" key="6">
    <source>
        <dbReference type="SAM" id="Phobius"/>
    </source>
</evidence>